<dbReference type="InterPro" id="IPR032466">
    <property type="entry name" value="Metal_Hydrolase"/>
</dbReference>
<dbReference type="KEGG" id="pab:PAB0090"/>
<reference evidence="3 5" key="5">
    <citation type="journal article" date="2012" name="Curr. Microbiol.">
        <title>Re-annotation of two hyperthermophilic archaea Pyrococcus abyssi GE5 and Pyrococcus furiosus DSM 3638.</title>
        <authorList>
            <person name="Gao J."/>
            <person name="Wang J."/>
        </authorList>
    </citation>
    <scope>GENOME REANNOTATION</scope>
    <source>
        <strain evidence="3">GE5</strain>
        <strain evidence="5">GE5 / Orsay</strain>
    </source>
</reference>
<dbReference type="InterPro" id="IPR050378">
    <property type="entry name" value="Metallo-dep_Hydrolases_sf"/>
</dbReference>
<dbReference type="InterPro" id="IPR013108">
    <property type="entry name" value="Amidohydro_3"/>
</dbReference>
<reference evidence="2" key="3">
    <citation type="journal article" date="2001" name="Genome Res.">
        <title>Genome evolution at the genus level: comparison of three complete genomes of hyperthermophilic archaea.</title>
        <authorList>
            <person name="Lecompte O."/>
            <person name="Ripp R."/>
            <person name="Puzos-Barbe V."/>
            <person name="Duprat S."/>
            <person name="Heilig R."/>
            <person name="Dietrich J."/>
            <person name="Thierry J.C."/>
            <person name="Poch O."/>
        </authorList>
    </citation>
    <scope>NUCLEOTIDE SEQUENCE</scope>
    <source>
        <strain evidence="2">Orsay</strain>
    </source>
</reference>
<dbReference type="EMBL" id="HE613800">
    <property type="protein sequence ID" value="CCE69517.1"/>
    <property type="molecule type" value="Genomic_DNA"/>
</dbReference>
<reference evidence="2" key="2">
    <citation type="journal article" date="2000" name="J. Mol. Biol.">
        <title>Archaeal homologs of eukaryotic methylation guide small nucleolar RNAs: lessons from the Pyrococcus genomes.</title>
        <authorList>
            <person name="Gaspin C."/>
            <person name="Cavaille J."/>
            <person name="Erauso G."/>
        </authorList>
    </citation>
    <scope>NUCLEOTIDE SEQUENCE</scope>
    <source>
        <strain evidence="2">Orsay</strain>
    </source>
</reference>
<evidence type="ECO:0000313" key="2">
    <source>
        <dbReference type="EMBL" id="CAB49065.1"/>
    </source>
</evidence>
<dbReference type="PATRIC" id="fig|272844.11.peg.154"/>
<dbReference type="HOGENOM" id="CLU_016107_2_1_2"/>
<dbReference type="STRING" id="272844.PAB0090"/>
<dbReference type="RefSeq" id="WP_010867265.1">
    <property type="nucleotide sequence ID" value="NC_000868.1"/>
</dbReference>
<dbReference type="OrthoDB" id="8791at2157"/>
<dbReference type="eggNOG" id="arCOG00690">
    <property type="taxonomic scope" value="Archaea"/>
</dbReference>
<dbReference type="Proteomes" id="UP000000810">
    <property type="component" value="Chromosome"/>
</dbReference>
<dbReference type="AlphaFoldDB" id="Q9V2D3"/>
<dbReference type="GO" id="GO:0016811">
    <property type="term" value="F:hydrolase activity, acting on carbon-nitrogen (but not peptide) bonds, in linear amides"/>
    <property type="evidence" value="ECO:0007669"/>
    <property type="project" value="InterPro"/>
</dbReference>
<evidence type="ECO:0000313" key="3">
    <source>
        <dbReference type="EMBL" id="CCE69517.1"/>
    </source>
</evidence>
<dbReference type="Pfam" id="PF07969">
    <property type="entry name" value="Amidohydro_3"/>
    <property type="match status" value="1"/>
</dbReference>
<name>Q9V2D3_PYRAB</name>
<dbReference type="PIR" id="B75202">
    <property type="entry name" value="B75202"/>
</dbReference>
<reference evidence="2" key="1">
    <citation type="submission" date="1999-07" db="EMBL/GenBank/DDBJ databases">
        <authorList>
            <person name="Genoscope"/>
        </authorList>
    </citation>
    <scope>NUCLEOTIDE SEQUENCE</scope>
    <source>
        <strain evidence="2">Orsay</strain>
    </source>
</reference>
<dbReference type="Gene3D" id="2.30.40.10">
    <property type="entry name" value="Urease, subunit C, domain 1"/>
    <property type="match status" value="1"/>
</dbReference>
<dbReference type="SUPFAM" id="SSF51338">
    <property type="entry name" value="Composite domain of metallo-dependent hydrolases"/>
    <property type="match status" value="1"/>
</dbReference>
<dbReference type="PANTHER" id="PTHR11647:SF1">
    <property type="entry name" value="COLLAPSIN RESPONSE MEDIATOR PROTEIN"/>
    <property type="match status" value="1"/>
</dbReference>
<evidence type="ECO:0000259" key="1">
    <source>
        <dbReference type="Pfam" id="PF07969"/>
    </source>
</evidence>
<dbReference type="InterPro" id="IPR023100">
    <property type="entry name" value="D-aminoacylase_insert_dom_sf"/>
</dbReference>
<dbReference type="SUPFAM" id="SSF51556">
    <property type="entry name" value="Metallo-dependent hydrolases"/>
    <property type="match status" value="1"/>
</dbReference>
<organism evidence="2 4">
    <name type="scientific">Pyrococcus abyssi (strain GE5 / Orsay)</name>
    <dbReference type="NCBI Taxonomy" id="272844"/>
    <lineage>
        <taxon>Archaea</taxon>
        <taxon>Methanobacteriati</taxon>
        <taxon>Methanobacteriota</taxon>
        <taxon>Thermococci</taxon>
        <taxon>Thermococcales</taxon>
        <taxon>Thermococcaceae</taxon>
        <taxon>Pyrococcus</taxon>
    </lineage>
</organism>
<feature type="domain" description="Amidohydrolase 3" evidence="1">
    <location>
        <begin position="46"/>
        <end position="506"/>
    </location>
</feature>
<dbReference type="Gene3D" id="3.20.20.140">
    <property type="entry name" value="Metal-dependent hydrolases"/>
    <property type="match status" value="1"/>
</dbReference>
<dbReference type="CDD" id="cd01297">
    <property type="entry name" value="D-aminoacylase"/>
    <property type="match status" value="1"/>
</dbReference>
<dbReference type="EMBL" id="AJ248283">
    <property type="protein sequence ID" value="CAB49065.1"/>
    <property type="molecule type" value="Genomic_DNA"/>
</dbReference>
<dbReference type="GO" id="GO:0016812">
    <property type="term" value="F:hydrolase activity, acting on carbon-nitrogen (but not peptide) bonds, in cyclic amides"/>
    <property type="evidence" value="ECO:0007669"/>
    <property type="project" value="TreeGrafter"/>
</dbReference>
<reference evidence="2 4" key="4">
    <citation type="journal article" date="2003" name="Mol. Microbiol.">
        <title>An integrated analysis of the genome of the hyperthermophilic archaeon Pyrococcus abyssi.</title>
        <authorList>
            <person name="Cohen G."/>
            <person name="Barbe V."/>
            <person name="Flament D."/>
            <person name="Galperin M."/>
            <person name="Heilig R."/>
            <person name="Ripp R."/>
            <person name="Lecompte O."/>
            <person name="Prieur D."/>
            <person name="Poch O."/>
            <person name="Quellerou J."/>
            <person name="Thierry J.C."/>
            <person name="Van der Oost J."/>
            <person name="Weissenbach J."/>
            <person name="Zivanovic Y."/>
            <person name="Forterre P."/>
        </authorList>
    </citation>
    <scope>NUCLEOTIDE SEQUENCE [LARGE SCALE GENOMIC DNA]</scope>
    <source>
        <strain evidence="4">GE5 / Orsay</strain>
        <strain evidence="2">Orsay</strain>
    </source>
</reference>
<dbReference type="Proteomes" id="UP000009139">
    <property type="component" value="Chromosome"/>
</dbReference>
<dbReference type="GO" id="GO:0005829">
    <property type="term" value="C:cytosol"/>
    <property type="evidence" value="ECO:0007669"/>
    <property type="project" value="TreeGrafter"/>
</dbReference>
<dbReference type="InterPro" id="IPR011059">
    <property type="entry name" value="Metal-dep_hydrolase_composite"/>
</dbReference>
<protein>
    <submittedName>
        <fullName evidence="3">D-aminoacylase (Aspartate, glutamate ETC)</fullName>
    </submittedName>
    <submittedName>
        <fullName evidence="2">NdaD D-aminoacylase</fullName>
    </submittedName>
</protein>
<dbReference type="SMR" id="Q9V2D3"/>
<accession>Q9V2D3</accession>
<keyword evidence="4" id="KW-1185">Reference proteome</keyword>
<evidence type="ECO:0000313" key="5">
    <source>
        <dbReference type="Proteomes" id="UP000009139"/>
    </source>
</evidence>
<dbReference type="PANTHER" id="PTHR11647">
    <property type="entry name" value="HYDRANTOINASE/DIHYDROPYRIMIDINASE FAMILY MEMBER"/>
    <property type="match status" value="1"/>
</dbReference>
<dbReference type="Gene3D" id="3.30.1490.130">
    <property type="entry name" value="D-aminoacylase. Domain 3"/>
    <property type="match status" value="1"/>
</dbReference>
<sequence length="526" mass="58791">MVEYDIVIKNGKIVDGTGNPWFRTDIGIKDGKIVKIGKIKEDGQVTIDASNLIVAPGFIDMHAHDDLIFFKDRFNRAKLLQGVTTVVSGNCGISVAPVNEEMLDVLKSYVGILGKEVEFKWRSYGEFLDALEEVGPLGTNFVGLVGHGTLRIAVMGMEARDPTEEELGRMKELLAKSMEEGAFGMSSGLIYPPGVYSKTWELIELAMVVAKYGGIYSTHMRDEGNRVIEALEEAIRIGRESGVRVEVSHHKVSGRKNWGKSRKTLALIEKARNEGIEITLDVYPYTAGSTYLAALLPPWVHESGKIKERCRDEETRKKIREFIETRDDWQNFIKEAGWENIIITHSENFPEFVGKSLKEISDLLHRDPFDVLFDILAKDGTNAGMIVFLMSEEDVERILSHPYSMIGTDGLDSGEGLPHPRAYGTFPRVLGRYVREKKLLRLEDAIRKMTSLPALKLGLKDRGLVKEGMWADLVIFDPHRVKDRATYTNPRLPPDGIKYVIVNGVLSVENGELTGDAGGVVIRRTS</sequence>
<proteinExistence type="predicted"/>
<gene>
    <name evidence="2" type="primary">ndaD</name>
    <name evidence="2" type="ORF">PAB0090</name>
</gene>
<evidence type="ECO:0000313" key="4">
    <source>
        <dbReference type="Proteomes" id="UP000000810"/>
    </source>
</evidence>